<keyword evidence="2" id="KW-0812">Transmembrane</keyword>
<evidence type="ECO:0000313" key="4">
    <source>
        <dbReference type="Proteomes" id="UP000638648"/>
    </source>
</evidence>
<sequence>MGTGLIYAAIVAAWAAYLVPLWLRRHDEAAAARSVNGVSTAMRVLARRRVPVRPPSGDGQVVGPPPRARPGVGPSAAARRRRTLVALICLTTLVAILATVGALPWWNLVIPLVLIAGFLVVSVSAARRERLVRPVAPQAAAPREGARVEASSAWASAHGGQSYRLAGQQNPAGVGGEVAPDRGFAATTGDLNRPAELRVDDTSDGGEVAQPAASTSERPVAGTRAPSGDLWDPVEVPLPTYVTKAKAPRTVRTVDLADQGTWTTARLPEAGMLSRPEEASAMLLDETGHNEPGTGRESGKRDGSNGDQRRAVGD</sequence>
<dbReference type="RefSeq" id="WP_192755192.1">
    <property type="nucleotide sequence ID" value="NZ_BAABJL010000222.1"/>
</dbReference>
<feature type="compositionally biased region" description="Basic and acidic residues" evidence="1">
    <location>
        <begin position="297"/>
        <end position="314"/>
    </location>
</feature>
<feature type="region of interest" description="Disordered" evidence="1">
    <location>
        <begin position="51"/>
        <end position="75"/>
    </location>
</feature>
<evidence type="ECO:0000313" key="3">
    <source>
        <dbReference type="EMBL" id="MBE1612078.1"/>
    </source>
</evidence>
<dbReference type="Proteomes" id="UP000638648">
    <property type="component" value="Unassembled WGS sequence"/>
</dbReference>
<accession>A0A927RQC6</accession>
<evidence type="ECO:0000256" key="2">
    <source>
        <dbReference type="SAM" id="Phobius"/>
    </source>
</evidence>
<proteinExistence type="predicted"/>
<feature type="region of interest" description="Disordered" evidence="1">
    <location>
        <begin position="267"/>
        <end position="314"/>
    </location>
</feature>
<protein>
    <submittedName>
        <fullName evidence="3">Uncharacterized protein</fullName>
    </submittedName>
</protein>
<comment type="caution">
    <text evidence="3">The sequence shown here is derived from an EMBL/GenBank/DDBJ whole genome shotgun (WGS) entry which is preliminary data.</text>
</comment>
<dbReference type="EMBL" id="JADBEM010000001">
    <property type="protein sequence ID" value="MBE1612078.1"/>
    <property type="molecule type" value="Genomic_DNA"/>
</dbReference>
<feature type="transmembrane region" description="Helical" evidence="2">
    <location>
        <begin position="108"/>
        <end position="126"/>
    </location>
</feature>
<feature type="transmembrane region" description="Helical" evidence="2">
    <location>
        <begin position="84"/>
        <end position="102"/>
    </location>
</feature>
<reference evidence="3" key="1">
    <citation type="submission" date="2020-10" db="EMBL/GenBank/DDBJ databases">
        <title>Sequencing the genomes of 1000 actinobacteria strains.</title>
        <authorList>
            <person name="Klenk H.-P."/>
        </authorList>
    </citation>
    <scope>NUCLEOTIDE SEQUENCE</scope>
    <source>
        <strain evidence="3">DSM 45354</strain>
    </source>
</reference>
<keyword evidence="2" id="KW-1133">Transmembrane helix</keyword>
<dbReference type="AlphaFoldDB" id="A0A927RQC6"/>
<feature type="transmembrane region" description="Helical" evidence="2">
    <location>
        <begin position="6"/>
        <end position="23"/>
    </location>
</feature>
<name>A0A927RQC6_9ACTN</name>
<evidence type="ECO:0000256" key="1">
    <source>
        <dbReference type="SAM" id="MobiDB-lite"/>
    </source>
</evidence>
<keyword evidence="2" id="KW-0472">Membrane</keyword>
<gene>
    <name evidence="3" type="ORF">HEB94_008926</name>
</gene>
<keyword evidence="4" id="KW-1185">Reference proteome</keyword>
<feature type="region of interest" description="Disordered" evidence="1">
    <location>
        <begin position="192"/>
        <end position="231"/>
    </location>
</feature>
<organism evidence="3 4">
    <name type="scientific">Actinopolymorpha pittospori</name>
    <dbReference type="NCBI Taxonomy" id="648752"/>
    <lineage>
        <taxon>Bacteria</taxon>
        <taxon>Bacillati</taxon>
        <taxon>Actinomycetota</taxon>
        <taxon>Actinomycetes</taxon>
        <taxon>Propionibacteriales</taxon>
        <taxon>Actinopolymorphaceae</taxon>
        <taxon>Actinopolymorpha</taxon>
    </lineage>
</organism>